<reference evidence="1 2" key="1">
    <citation type="journal article" date="2024" name="J Genomics">
        <title>Draft genome sequencing and assembly of Favolaschia claudopus CIRM-BRFM 2984 isolated from oak limbs.</title>
        <authorList>
            <person name="Navarro D."/>
            <person name="Drula E."/>
            <person name="Chaduli D."/>
            <person name="Cazenave R."/>
            <person name="Ahrendt S."/>
            <person name="Wang J."/>
            <person name="Lipzen A."/>
            <person name="Daum C."/>
            <person name="Barry K."/>
            <person name="Grigoriev I.V."/>
            <person name="Favel A."/>
            <person name="Rosso M.N."/>
            <person name="Martin F."/>
        </authorList>
    </citation>
    <scope>NUCLEOTIDE SEQUENCE [LARGE SCALE GENOMIC DNA]</scope>
    <source>
        <strain evidence="1 2">CIRM-BRFM 2984</strain>
    </source>
</reference>
<comment type="caution">
    <text evidence="1">The sequence shown here is derived from an EMBL/GenBank/DDBJ whole genome shotgun (WGS) entry which is preliminary data.</text>
</comment>
<protein>
    <submittedName>
        <fullName evidence="1">Ketosteroid isomerase</fullName>
    </submittedName>
</protein>
<dbReference type="GO" id="GO:0016853">
    <property type="term" value="F:isomerase activity"/>
    <property type="evidence" value="ECO:0007669"/>
    <property type="project" value="UniProtKB-KW"/>
</dbReference>
<keyword evidence="1" id="KW-0413">Isomerase</keyword>
<dbReference type="EMBL" id="JAWWNJ010000057">
    <property type="protein sequence ID" value="KAK7014235.1"/>
    <property type="molecule type" value="Genomic_DNA"/>
</dbReference>
<dbReference type="Proteomes" id="UP001362999">
    <property type="component" value="Unassembled WGS sequence"/>
</dbReference>
<keyword evidence="2" id="KW-1185">Reference proteome</keyword>
<evidence type="ECO:0000313" key="1">
    <source>
        <dbReference type="EMBL" id="KAK7014235.1"/>
    </source>
</evidence>
<gene>
    <name evidence="1" type="ORF">R3P38DRAFT_3205934</name>
</gene>
<organism evidence="1 2">
    <name type="scientific">Favolaschia claudopus</name>
    <dbReference type="NCBI Taxonomy" id="2862362"/>
    <lineage>
        <taxon>Eukaryota</taxon>
        <taxon>Fungi</taxon>
        <taxon>Dikarya</taxon>
        <taxon>Basidiomycota</taxon>
        <taxon>Agaricomycotina</taxon>
        <taxon>Agaricomycetes</taxon>
        <taxon>Agaricomycetidae</taxon>
        <taxon>Agaricales</taxon>
        <taxon>Marasmiineae</taxon>
        <taxon>Mycenaceae</taxon>
        <taxon>Favolaschia</taxon>
    </lineage>
</organism>
<proteinExistence type="predicted"/>
<evidence type="ECO:0000313" key="2">
    <source>
        <dbReference type="Proteomes" id="UP001362999"/>
    </source>
</evidence>
<dbReference type="Gene3D" id="3.10.450.50">
    <property type="match status" value="1"/>
</dbReference>
<accession>A0AAW0AP71</accession>
<dbReference type="InterPro" id="IPR032710">
    <property type="entry name" value="NTF2-like_dom_sf"/>
</dbReference>
<dbReference type="SUPFAM" id="SSF54427">
    <property type="entry name" value="NTF2-like"/>
    <property type="match status" value="1"/>
</dbReference>
<dbReference type="AlphaFoldDB" id="A0AAW0AP71"/>
<name>A0AAW0AP71_9AGAR</name>
<sequence length="133" mass="15090">MSTQFILTKAYTEKLFETLFSDPLTGITTYFDPSMKFIAVQEEKVYTLEEWTQIGGIITSRLKDGKVAMVPTAIDVAGNKAFMELAGTATQLNGKPYNNRYVWILIFNETGKVVELREYFDTALVQELMQTNP</sequence>